<evidence type="ECO:0000259" key="1">
    <source>
        <dbReference type="PROSITE" id="PS50994"/>
    </source>
</evidence>
<reference evidence="2" key="1">
    <citation type="submission" date="2020-06" db="EMBL/GenBank/DDBJ databases">
        <title>Unique genomic features of the anaerobic methanotrophic archaea.</title>
        <authorList>
            <person name="Chadwick G.L."/>
            <person name="Skennerton C.T."/>
            <person name="Laso-Perez R."/>
            <person name="Leu A.O."/>
            <person name="Speth D.R."/>
            <person name="Yu H."/>
            <person name="Morgan-Lang C."/>
            <person name="Hatzenpichler R."/>
            <person name="Goudeau D."/>
            <person name="Malmstrom R."/>
            <person name="Brazelton W.J."/>
            <person name="Woyke T."/>
            <person name="Hallam S.J."/>
            <person name="Tyson G.W."/>
            <person name="Wegener G."/>
            <person name="Boetius A."/>
            <person name="Orphan V."/>
        </authorList>
    </citation>
    <scope>NUCLEOTIDE SEQUENCE</scope>
</reference>
<accession>A0A7G9YRV2</accession>
<dbReference type="InterPro" id="IPR009057">
    <property type="entry name" value="Homeodomain-like_sf"/>
</dbReference>
<dbReference type="SUPFAM" id="SSF53098">
    <property type="entry name" value="Ribonuclease H-like"/>
    <property type="match status" value="1"/>
</dbReference>
<organism evidence="2">
    <name type="scientific">Candidatus Methanophagaceae archaeon ANME-1 ERB6</name>
    <dbReference type="NCBI Taxonomy" id="2759912"/>
    <lineage>
        <taxon>Archaea</taxon>
        <taxon>Methanobacteriati</taxon>
        <taxon>Methanobacteriota</taxon>
        <taxon>Stenosarchaea group</taxon>
        <taxon>Methanomicrobia</taxon>
        <taxon>Candidatus Methanophagales</taxon>
        <taxon>Candidatus Methanophagaceae</taxon>
    </lineage>
</organism>
<dbReference type="InterPro" id="IPR036397">
    <property type="entry name" value="RNaseH_sf"/>
</dbReference>
<name>A0A7G9YRV2_9EURY</name>
<dbReference type="InterPro" id="IPR001584">
    <property type="entry name" value="Integrase_cat-core"/>
</dbReference>
<dbReference type="SUPFAM" id="SSF46689">
    <property type="entry name" value="Homeodomain-like"/>
    <property type="match status" value="1"/>
</dbReference>
<dbReference type="GO" id="GO:0003676">
    <property type="term" value="F:nucleic acid binding"/>
    <property type="evidence" value="ECO:0007669"/>
    <property type="project" value="InterPro"/>
</dbReference>
<feature type="domain" description="Integrase catalytic" evidence="1">
    <location>
        <begin position="144"/>
        <end position="320"/>
    </location>
</feature>
<dbReference type="PROSITE" id="PS50994">
    <property type="entry name" value="INTEGRASE"/>
    <property type="match status" value="1"/>
</dbReference>
<dbReference type="EMBL" id="MT631449">
    <property type="protein sequence ID" value="QNO50736.1"/>
    <property type="molecule type" value="Genomic_DNA"/>
</dbReference>
<dbReference type="AlphaFoldDB" id="A0A7G9YRV2"/>
<dbReference type="PANTHER" id="PTHR47515">
    <property type="entry name" value="LOW CALCIUM RESPONSE LOCUS PROTEIN T"/>
    <property type="match status" value="1"/>
</dbReference>
<evidence type="ECO:0000313" key="2">
    <source>
        <dbReference type="EMBL" id="QNO50736.1"/>
    </source>
</evidence>
<proteinExistence type="predicted"/>
<dbReference type="PANTHER" id="PTHR47515:SF2">
    <property type="entry name" value="INTEGRASE CORE DOMAIN PROTEIN"/>
    <property type="match status" value="1"/>
</dbReference>
<dbReference type="Pfam" id="PF13683">
    <property type="entry name" value="rve_3"/>
    <property type="match status" value="1"/>
</dbReference>
<dbReference type="InterPro" id="IPR012337">
    <property type="entry name" value="RNaseH-like_sf"/>
</dbReference>
<protein>
    <recommendedName>
        <fullName evidence="1">Integrase catalytic domain-containing protein</fullName>
    </recommendedName>
</protein>
<gene>
    <name evidence="2" type="ORF">EGEIMDOP_00021</name>
</gene>
<dbReference type="Gene3D" id="3.30.420.10">
    <property type="entry name" value="Ribonuclease H-like superfamily/Ribonuclease H"/>
    <property type="match status" value="1"/>
</dbReference>
<sequence length="412" mass="48408">MDVKEEERIEAVNRYIMGDKPSNICRDADRSEKWLFTWVKRFKTGEEEWYRSQSNAPKKHGRKTRKDIENTIVSIRKALMEGNEHESKYLGVGADAIQYRMEKLGFSKDAIPSASTIKRIVKTYGLKVNKRECYKRVKSKKRYTILNPAQIDEMHQMDFVGPRFIKGYGAVSSLNLIDVVCNRVHIEQYDTKSMDNIIDFLIRYWRNNPIPRYLQVDNGMYFIGDFKYPRRFSRFIRFCLYVGVGVVFINPKSPWMNGSIENFNGWFDEKFWAKETFTNLEDMRAKSTHFVGQYNDLSAWKKRNKSLEQINPARILNNSLKIPLGKLPLTKGQIHFIRMVDIDGIISVLNETFEVGKEFISEYVWATICMKKQTMEVFYRAKDQDTAVLIKKFEYKLSEVVKDLRPDIGKTS</sequence>
<dbReference type="GO" id="GO:0015074">
    <property type="term" value="P:DNA integration"/>
    <property type="evidence" value="ECO:0007669"/>
    <property type="project" value="InterPro"/>
</dbReference>